<dbReference type="Gene3D" id="1.20.120.1630">
    <property type="match status" value="1"/>
</dbReference>
<dbReference type="GO" id="GO:0050613">
    <property type="term" value="F:Delta14-sterol reductase activity"/>
    <property type="evidence" value="ECO:0007669"/>
    <property type="project" value="TreeGrafter"/>
</dbReference>
<evidence type="ECO:0000256" key="4">
    <source>
        <dbReference type="ARBA" id="ARBA00022692"/>
    </source>
</evidence>
<keyword evidence="3 13" id="KW-0444">Lipid biosynthesis</keyword>
<dbReference type="PANTHER" id="PTHR21257:SF52">
    <property type="entry name" value="DELTA(14)-STEROL REDUCTASE TM7SF2"/>
    <property type="match status" value="1"/>
</dbReference>
<evidence type="ECO:0000256" key="5">
    <source>
        <dbReference type="ARBA" id="ARBA00022955"/>
    </source>
</evidence>
<keyword evidence="5 13" id="KW-0752">Steroid biosynthesis</keyword>
<evidence type="ECO:0000256" key="12">
    <source>
        <dbReference type="ARBA" id="ARBA00023221"/>
    </source>
</evidence>
<name>A0A6A6TYV9_9PEZI</name>
<keyword evidence="7 13" id="KW-0560">Oxidoreductase</keyword>
<dbReference type="Proteomes" id="UP000799302">
    <property type="component" value="Unassembled WGS sequence"/>
</dbReference>
<organism evidence="14 15">
    <name type="scientific">Microthyrium microscopicum</name>
    <dbReference type="NCBI Taxonomy" id="703497"/>
    <lineage>
        <taxon>Eukaryota</taxon>
        <taxon>Fungi</taxon>
        <taxon>Dikarya</taxon>
        <taxon>Ascomycota</taxon>
        <taxon>Pezizomycotina</taxon>
        <taxon>Dothideomycetes</taxon>
        <taxon>Dothideomycetes incertae sedis</taxon>
        <taxon>Microthyriales</taxon>
        <taxon>Microthyriaceae</taxon>
        <taxon>Microthyrium</taxon>
    </lineage>
</organism>
<evidence type="ECO:0000256" key="7">
    <source>
        <dbReference type="ARBA" id="ARBA00023002"/>
    </source>
</evidence>
<evidence type="ECO:0000256" key="11">
    <source>
        <dbReference type="ARBA" id="ARBA00023166"/>
    </source>
</evidence>
<keyword evidence="6 13" id="KW-1133">Transmembrane helix</keyword>
<keyword evidence="11 13" id="KW-1207">Sterol metabolism</keyword>
<feature type="transmembrane region" description="Helical" evidence="13">
    <location>
        <begin position="287"/>
        <end position="305"/>
    </location>
</feature>
<dbReference type="EMBL" id="MU004243">
    <property type="protein sequence ID" value="KAF2664048.1"/>
    <property type="molecule type" value="Genomic_DNA"/>
</dbReference>
<keyword evidence="4 13" id="KW-0812">Transmembrane</keyword>
<keyword evidence="12 13" id="KW-0753">Steroid metabolism</keyword>
<feature type="transmembrane region" description="Helical" evidence="13">
    <location>
        <begin position="118"/>
        <end position="140"/>
    </location>
</feature>
<dbReference type="Pfam" id="PF01222">
    <property type="entry name" value="ERG4_ERG24"/>
    <property type="match status" value="1"/>
</dbReference>
<dbReference type="GO" id="GO:0006696">
    <property type="term" value="P:ergosterol biosynthetic process"/>
    <property type="evidence" value="ECO:0007669"/>
    <property type="project" value="TreeGrafter"/>
</dbReference>
<dbReference type="PROSITE" id="PS01018">
    <property type="entry name" value="STEROL_REDUCT_2"/>
    <property type="match status" value="1"/>
</dbReference>
<dbReference type="GO" id="GO:0005789">
    <property type="term" value="C:endoplasmic reticulum membrane"/>
    <property type="evidence" value="ECO:0007669"/>
    <property type="project" value="TreeGrafter"/>
</dbReference>
<keyword evidence="15" id="KW-1185">Reference proteome</keyword>
<keyword evidence="10 13" id="KW-0472">Membrane</keyword>
<dbReference type="PROSITE" id="PS01017">
    <property type="entry name" value="STEROL_REDUCT_1"/>
    <property type="match status" value="1"/>
</dbReference>
<dbReference type="InterPro" id="IPR018083">
    <property type="entry name" value="Sterol_reductase_CS"/>
</dbReference>
<evidence type="ECO:0000313" key="14">
    <source>
        <dbReference type="EMBL" id="KAF2664048.1"/>
    </source>
</evidence>
<feature type="transmembrane region" description="Helical" evidence="13">
    <location>
        <begin position="312"/>
        <end position="335"/>
    </location>
</feature>
<dbReference type="PANTHER" id="PTHR21257">
    <property type="entry name" value="DELTA(14)-STEROL REDUCTASE"/>
    <property type="match status" value="1"/>
</dbReference>
<reference evidence="14" key="1">
    <citation type="journal article" date="2020" name="Stud. Mycol.">
        <title>101 Dothideomycetes genomes: a test case for predicting lifestyles and emergence of pathogens.</title>
        <authorList>
            <person name="Haridas S."/>
            <person name="Albert R."/>
            <person name="Binder M."/>
            <person name="Bloem J."/>
            <person name="Labutti K."/>
            <person name="Salamov A."/>
            <person name="Andreopoulos B."/>
            <person name="Baker S."/>
            <person name="Barry K."/>
            <person name="Bills G."/>
            <person name="Bluhm B."/>
            <person name="Cannon C."/>
            <person name="Castanera R."/>
            <person name="Culley D."/>
            <person name="Daum C."/>
            <person name="Ezra D."/>
            <person name="Gonzalez J."/>
            <person name="Henrissat B."/>
            <person name="Kuo A."/>
            <person name="Liang C."/>
            <person name="Lipzen A."/>
            <person name="Lutzoni F."/>
            <person name="Magnuson J."/>
            <person name="Mondo S."/>
            <person name="Nolan M."/>
            <person name="Ohm R."/>
            <person name="Pangilinan J."/>
            <person name="Park H.-J."/>
            <person name="Ramirez L."/>
            <person name="Alfaro M."/>
            <person name="Sun H."/>
            <person name="Tritt A."/>
            <person name="Yoshinaga Y."/>
            <person name="Zwiers L.-H."/>
            <person name="Turgeon B."/>
            <person name="Goodwin S."/>
            <person name="Spatafora J."/>
            <person name="Crous P."/>
            <person name="Grigoriev I."/>
        </authorList>
    </citation>
    <scope>NUCLEOTIDE SEQUENCE</scope>
    <source>
        <strain evidence="14">CBS 115976</strain>
    </source>
</reference>
<feature type="transmembrane region" description="Helical" evidence="13">
    <location>
        <begin position="152"/>
        <end position="172"/>
    </location>
</feature>
<protein>
    <recommendedName>
        <fullName evidence="13">Delta(14)-sterol reductase</fullName>
    </recommendedName>
    <alternativeName>
        <fullName evidence="13">C-14 sterol reductase</fullName>
    </alternativeName>
    <alternativeName>
        <fullName evidence="13">Sterol C14-reductase</fullName>
    </alternativeName>
</protein>
<evidence type="ECO:0000256" key="2">
    <source>
        <dbReference type="ARBA" id="ARBA00005402"/>
    </source>
</evidence>
<feature type="transmembrane region" description="Helical" evidence="13">
    <location>
        <begin position="434"/>
        <end position="455"/>
    </location>
</feature>
<comment type="subcellular location">
    <subcellularLocation>
        <location evidence="1">Membrane</location>
        <topology evidence="1">Multi-pass membrane protein</topology>
    </subcellularLocation>
</comment>
<sequence length="488" mass="54828">MSKPVVRPQPKKHGYEFLGPPGALGMTFGLPALQYATQLLCNDVSGCPVPSLLSPSTLTIDKLKRDVNWQGLQTLFNVESLYATLGWYGLSMLLYAILPATESEGIELSAGGKLKYRFNAFSSALFISAILAAGTLAQGADFPVWTFISDNFIQLYTANLIVSFALAVFVYAKSFTVKLGNTDKRELAPGGITGNYLYDWFIGRELNPRVNIPLVGEVDIKIWMEMRPGLFGWILVDLAMVAQQYRTFGYVTASILITTVAQAVYVLDALYMEPAILTTIDIIADGFGFMLSFGDVAWVPFMYSIQTRYLAVYPVFVGKWIYLTIAAQAIGYYIFRSSNNEKNRFRTNPDDPAVAHLKYIETKAGSRLLVSGWWGTARHINYLGDWIMSWSYCLPTGLAGYQIIRHKIVPVTIPEGGKVMINQPGAVVSYQGDAAGWGMIVTYFFMLYFAVLLIHRERRDEEKCRAKYGKDWDEYCKKVPWRIIPYIY</sequence>
<evidence type="ECO:0000256" key="1">
    <source>
        <dbReference type="ARBA" id="ARBA00004141"/>
    </source>
</evidence>
<accession>A0A6A6TYV9</accession>
<dbReference type="InterPro" id="IPR001171">
    <property type="entry name" value="ERG24_DHCR-like"/>
</dbReference>
<dbReference type="OrthoDB" id="10262235at2759"/>
<feature type="transmembrane region" description="Helical" evidence="13">
    <location>
        <begin position="80"/>
        <end position="98"/>
    </location>
</feature>
<dbReference type="AlphaFoldDB" id="A0A6A6TYV9"/>
<evidence type="ECO:0000256" key="13">
    <source>
        <dbReference type="RuleBase" id="RU369120"/>
    </source>
</evidence>
<keyword evidence="9 13" id="KW-0443">Lipid metabolism</keyword>
<evidence type="ECO:0000256" key="10">
    <source>
        <dbReference type="ARBA" id="ARBA00023136"/>
    </source>
</evidence>
<proteinExistence type="inferred from homology"/>
<gene>
    <name evidence="14" type="ORF">BT63DRAFT_429579</name>
</gene>
<evidence type="ECO:0000256" key="8">
    <source>
        <dbReference type="ARBA" id="ARBA00023011"/>
    </source>
</evidence>
<evidence type="ECO:0000256" key="6">
    <source>
        <dbReference type="ARBA" id="ARBA00022989"/>
    </source>
</evidence>
<evidence type="ECO:0000256" key="3">
    <source>
        <dbReference type="ARBA" id="ARBA00022516"/>
    </source>
</evidence>
<evidence type="ECO:0000256" key="9">
    <source>
        <dbReference type="ARBA" id="ARBA00023098"/>
    </source>
</evidence>
<feature type="transmembrane region" description="Helical" evidence="13">
    <location>
        <begin position="248"/>
        <end position="267"/>
    </location>
</feature>
<comment type="similarity">
    <text evidence="2 13">Belongs to the ERG4/ERG24 family.</text>
</comment>
<evidence type="ECO:0000313" key="15">
    <source>
        <dbReference type="Proteomes" id="UP000799302"/>
    </source>
</evidence>
<keyword evidence="8 13" id="KW-0756">Sterol biosynthesis</keyword>